<dbReference type="Proteomes" id="UP001140094">
    <property type="component" value="Unassembled WGS sequence"/>
</dbReference>
<evidence type="ECO:0000256" key="5">
    <source>
        <dbReference type="SAM" id="MobiDB-lite"/>
    </source>
</evidence>
<feature type="compositionally biased region" description="Basic and acidic residues" evidence="5">
    <location>
        <begin position="8"/>
        <end position="17"/>
    </location>
</feature>
<feature type="domain" description="Chromatin assembly factor 1 subunit Cac1-like C-terminal" evidence="7">
    <location>
        <begin position="687"/>
        <end position="731"/>
    </location>
</feature>
<organism evidence="8 9">
    <name type="scientific">Coemansia guatemalensis</name>
    <dbReference type="NCBI Taxonomy" id="2761395"/>
    <lineage>
        <taxon>Eukaryota</taxon>
        <taxon>Fungi</taxon>
        <taxon>Fungi incertae sedis</taxon>
        <taxon>Zoopagomycota</taxon>
        <taxon>Kickxellomycotina</taxon>
        <taxon>Kickxellomycetes</taxon>
        <taxon>Kickxellales</taxon>
        <taxon>Kickxellaceae</taxon>
        <taxon>Coemansia</taxon>
    </lineage>
</organism>
<protein>
    <recommendedName>
        <fullName evidence="10">Chromatin assembly factor 1 subunit A</fullName>
    </recommendedName>
</protein>
<evidence type="ECO:0000256" key="2">
    <source>
        <dbReference type="ARBA" id="ARBA00022763"/>
    </source>
</evidence>
<feature type="region of interest" description="Disordered" evidence="5">
    <location>
        <begin position="555"/>
        <end position="581"/>
    </location>
</feature>
<feature type="region of interest" description="Disordered" evidence="5">
    <location>
        <begin position="1"/>
        <end position="26"/>
    </location>
</feature>
<dbReference type="GO" id="GO:0006334">
    <property type="term" value="P:nucleosome assembly"/>
    <property type="evidence" value="ECO:0007669"/>
    <property type="project" value="TreeGrafter"/>
</dbReference>
<dbReference type="EMBL" id="JANBUO010000771">
    <property type="protein sequence ID" value="KAJ2801694.1"/>
    <property type="molecule type" value="Genomic_DNA"/>
</dbReference>
<name>A0A9W8LTX9_9FUNG</name>
<evidence type="ECO:0008006" key="10">
    <source>
        <dbReference type="Google" id="ProtNLM"/>
    </source>
</evidence>
<feature type="region of interest" description="Disordered" evidence="5">
    <location>
        <begin position="457"/>
        <end position="528"/>
    </location>
</feature>
<sequence length="797" mass="86674">MDSLAKTCTHEVEEHGDTGSPPLSISSITEKPTPAEGAAVTFRNGKIAFHEKKLNLERHPSVIAAVFGFHQYIAQLRRESSDGLPLQSIPCEHWSLVAMLIQERDVAVSSLVRSIESQLCPVVFGEDSTSNADILAAGAVEGAIAQIAENKNYGVPLGELHRISSSSSIDEVPQGLSINRWEVKDMGLLPQDVRDVVSKRRRRREQMRTGCIQWFRSLEALTREQILTGALKKLKGGTQSGITKASASTGVNMTTGASSSGHIDDGNGRIEGAAAFAVPKKTQPTLRGQRSLQTFFATDRSSSSVSQPEKKKDYYRSTFLPFNVRGCAQVYRFQPPASFDLGNVDRVLMPTLSEDGAYSDRSQIAELLAMFVASSQPARARAKAGARPPVCSGIDLDEAELCLMRLRMMPIKLVQFHGNRRPAYFGTCSKVLQHVSGRRPFAQDTNVLDYDIDSDAEWEVEDEDGEELQSEDDEDDEDEDDEDFDEESGFVVGEGDAPPQLGGLTDGSDLDESDFCSEDESIEEINPDEEVLCVDDMDVDGTGACAADAPTVAISPADNRLSEPKKSTRRSRNGPRLQRRRKVVPLTPVVVGLTFGNADPEQSNTMDICSSGSESQPLVGEEAATKARLLDNLTVSTIGTSIPLCISTDPDDMWADKRGDIGDELNSATDGSGTGTRRGKIITEEDLEALVSVVHESPLGVSRLVEELKHAIPDATKAQIERLIYEHAKKERRPATTRLLWYVNAELVSKTHGLGISGSTPPPLPLPPSDSSSSAFIESAPKRQRISDNLDHRDGGI</sequence>
<dbReference type="PANTHER" id="PTHR15272:SF0">
    <property type="entry name" value="CHROMATIN ASSEMBLY FACTOR 1 SUBUNIT A"/>
    <property type="match status" value="1"/>
</dbReference>
<keyword evidence="9" id="KW-1185">Reference proteome</keyword>
<dbReference type="GO" id="GO:0006281">
    <property type="term" value="P:DNA repair"/>
    <property type="evidence" value="ECO:0007669"/>
    <property type="project" value="UniProtKB-KW"/>
</dbReference>
<dbReference type="Pfam" id="PF21796">
    <property type="entry name" value="Cac1_C"/>
    <property type="match status" value="1"/>
</dbReference>
<keyword evidence="2" id="KW-0227">DNA damage</keyword>
<dbReference type="OrthoDB" id="440676at2759"/>
<dbReference type="GO" id="GO:0005634">
    <property type="term" value="C:nucleus"/>
    <property type="evidence" value="ECO:0007669"/>
    <property type="project" value="UniProtKB-SubCell"/>
</dbReference>
<evidence type="ECO:0000259" key="7">
    <source>
        <dbReference type="Pfam" id="PF21796"/>
    </source>
</evidence>
<proteinExistence type="predicted"/>
<evidence type="ECO:0000313" key="9">
    <source>
        <dbReference type="Proteomes" id="UP001140094"/>
    </source>
</evidence>
<dbReference type="Pfam" id="PF12253">
    <property type="entry name" value="CAF1A_dimeriz"/>
    <property type="match status" value="1"/>
</dbReference>
<feature type="compositionally biased region" description="Basic residues" evidence="5">
    <location>
        <begin position="567"/>
        <end position="581"/>
    </location>
</feature>
<evidence type="ECO:0000256" key="4">
    <source>
        <dbReference type="ARBA" id="ARBA00023242"/>
    </source>
</evidence>
<gene>
    <name evidence="8" type="ORF">H4R20_003578</name>
</gene>
<evidence type="ECO:0000256" key="1">
    <source>
        <dbReference type="ARBA" id="ARBA00004123"/>
    </source>
</evidence>
<keyword evidence="4" id="KW-0539">Nucleus</keyword>
<evidence type="ECO:0000256" key="3">
    <source>
        <dbReference type="ARBA" id="ARBA00023204"/>
    </source>
</evidence>
<feature type="region of interest" description="Disordered" evidence="5">
    <location>
        <begin position="754"/>
        <end position="797"/>
    </location>
</feature>
<feature type="compositionally biased region" description="Acidic residues" evidence="5">
    <location>
        <begin position="457"/>
        <end position="488"/>
    </location>
</feature>
<accession>A0A9W8LTX9</accession>
<comment type="caution">
    <text evidence="8">The sequence shown here is derived from an EMBL/GenBank/DDBJ whole genome shotgun (WGS) entry which is preliminary data.</text>
</comment>
<feature type="compositionally biased region" description="Acidic residues" evidence="5">
    <location>
        <begin position="508"/>
        <end position="528"/>
    </location>
</feature>
<evidence type="ECO:0000259" key="6">
    <source>
        <dbReference type="Pfam" id="PF12253"/>
    </source>
</evidence>
<keyword evidence="3" id="KW-0234">DNA repair</keyword>
<reference evidence="8" key="1">
    <citation type="submission" date="2022-07" db="EMBL/GenBank/DDBJ databases">
        <title>Phylogenomic reconstructions and comparative analyses of Kickxellomycotina fungi.</title>
        <authorList>
            <person name="Reynolds N.K."/>
            <person name="Stajich J.E."/>
            <person name="Barry K."/>
            <person name="Grigoriev I.V."/>
            <person name="Crous P."/>
            <person name="Smith M.E."/>
        </authorList>
    </citation>
    <scope>NUCLEOTIDE SEQUENCE</scope>
    <source>
        <strain evidence="8">NRRL 1565</strain>
    </source>
</reference>
<feature type="compositionally biased region" description="Basic and acidic residues" evidence="5">
    <location>
        <begin position="785"/>
        <end position="797"/>
    </location>
</feature>
<evidence type="ECO:0000313" key="8">
    <source>
        <dbReference type="EMBL" id="KAJ2801694.1"/>
    </source>
</evidence>
<feature type="domain" description="Chromatin assembly factor 1 subunit A dimerization" evidence="6">
    <location>
        <begin position="412"/>
        <end position="483"/>
    </location>
</feature>
<dbReference type="InterPro" id="IPR022043">
    <property type="entry name" value="CAF1A_DD"/>
</dbReference>
<dbReference type="GO" id="GO:0033186">
    <property type="term" value="C:CAF-1 complex"/>
    <property type="evidence" value="ECO:0007669"/>
    <property type="project" value="TreeGrafter"/>
</dbReference>
<dbReference type="AlphaFoldDB" id="A0A9W8LTX9"/>
<comment type="subcellular location">
    <subcellularLocation>
        <location evidence="1">Nucleus</location>
    </subcellularLocation>
</comment>
<dbReference type="InterPro" id="IPR048800">
    <property type="entry name" value="Cac1-like_C"/>
</dbReference>
<dbReference type="PANTHER" id="PTHR15272">
    <property type="entry name" value="CHROMATIN ASSEMBLY FACTOR 1 SUBUNIT A CAF-1 SUBUNIT A"/>
    <property type="match status" value="1"/>
</dbReference>